<dbReference type="InterPro" id="IPR044946">
    <property type="entry name" value="Restrct_endonuc_typeI_TRD_sf"/>
</dbReference>
<keyword evidence="1" id="KW-0680">Restriction system</keyword>
<keyword evidence="3" id="KW-0378">Hydrolase</keyword>
<dbReference type="GO" id="GO:0009307">
    <property type="term" value="P:DNA restriction-modification system"/>
    <property type="evidence" value="ECO:0007669"/>
    <property type="project" value="UniProtKB-KW"/>
</dbReference>
<dbReference type="EMBL" id="QSHM01000008">
    <property type="protein sequence ID" value="RHC12920.1"/>
    <property type="molecule type" value="Genomic_DNA"/>
</dbReference>
<organism evidence="3 4">
    <name type="scientific">Lachnospira eligens</name>
    <dbReference type="NCBI Taxonomy" id="39485"/>
    <lineage>
        <taxon>Bacteria</taxon>
        <taxon>Bacillati</taxon>
        <taxon>Bacillota</taxon>
        <taxon>Clostridia</taxon>
        <taxon>Lachnospirales</taxon>
        <taxon>Lachnospiraceae</taxon>
        <taxon>Lachnospira</taxon>
    </lineage>
</organism>
<keyword evidence="3" id="KW-0255">Endonuclease</keyword>
<evidence type="ECO:0000313" key="4">
    <source>
        <dbReference type="Proteomes" id="UP000285844"/>
    </source>
</evidence>
<dbReference type="GO" id="GO:0003677">
    <property type="term" value="F:DNA binding"/>
    <property type="evidence" value="ECO:0007669"/>
    <property type="project" value="UniProtKB-KW"/>
</dbReference>
<keyword evidence="3" id="KW-0540">Nuclease</keyword>
<name>A0A413YV04_9FIRM</name>
<dbReference type="AlphaFoldDB" id="A0A413YV04"/>
<comment type="caution">
    <text evidence="3">The sequence shown here is derived from an EMBL/GenBank/DDBJ whole genome shotgun (WGS) entry which is preliminary data.</text>
</comment>
<evidence type="ECO:0000256" key="2">
    <source>
        <dbReference type="ARBA" id="ARBA00023125"/>
    </source>
</evidence>
<dbReference type="SUPFAM" id="SSF116734">
    <property type="entry name" value="DNA methylase specificity domain"/>
    <property type="match status" value="1"/>
</dbReference>
<dbReference type="GO" id="GO:0004519">
    <property type="term" value="F:endonuclease activity"/>
    <property type="evidence" value="ECO:0007669"/>
    <property type="project" value="UniProtKB-KW"/>
</dbReference>
<dbReference type="RefSeq" id="WP_118362707.1">
    <property type="nucleotide sequence ID" value="NZ_QSHM01000008.1"/>
</dbReference>
<evidence type="ECO:0000256" key="1">
    <source>
        <dbReference type="ARBA" id="ARBA00022747"/>
    </source>
</evidence>
<accession>A0A413YV04</accession>
<proteinExistence type="predicted"/>
<gene>
    <name evidence="3" type="ORF">DW858_07980</name>
</gene>
<evidence type="ECO:0000313" key="3">
    <source>
        <dbReference type="EMBL" id="RHC12920.1"/>
    </source>
</evidence>
<dbReference type="Proteomes" id="UP000285844">
    <property type="component" value="Unassembled WGS sequence"/>
</dbReference>
<sequence length="174" mass="20337">MKLEQLSDVVSFTIGKNPTRIKEQELILYSLEDFENDLYGITEQSNKSECIINLIKSKVAPVSVDNKDKCITSNFLKCEFNEQILDKWYFCYQFNEGKDFEQQIAMVHQGTTLSVKKLNMKIVGELKIRLPDIETQHKIGEIYRQSLVQNRLMIKQAENIKKLTLTIIRKLEED</sequence>
<keyword evidence="2" id="KW-0238">DNA-binding</keyword>
<dbReference type="Gene3D" id="3.90.220.20">
    <property type="entry name" value="DNA methylase specificity domains"/>
    <property type="match status" value="1"/>
</dbReference>
<reference evidence="3 4" key="1">
    <citation type="submission" date="2018-08" db="EMBL/GenBank/DDBJ databases">
        <title>A genome reference for cultivated species of the human gut microbiota.</title>
        <authorList>
            <person name="Zou Y."/>
            <person name="Xue W."/>
            <person name="Luo G."/>
        </authorList>
    </citation>
    <scope>NUCLEOTIDE SEQUENCE [LARGE SCALE GENOMIC DNA]</scope>
    <source>
        <strain evidence="3 4">AM37-3BH</strain>
    </source>
</reference>
<protein>
    <submittedName>
        <fullName evidence="3">Restriction endonuclease subunit S</fullName>
    </submittedName>
</protein>